<protein>
    <submittedName>
        <fullName evidence="1">Uncharacterized protein</fullName>
    </submittedName>
</protein>
<dbReference type="AlphaFoldDB" id="L1LAI6"/>
<organism evidence="1 2">
    <name type="scientific">Theileria equi strain WA</name>
    <dbReference type="NCBI Taxonomy" id="1537102"/>
    <lineage>
        <taxon>Eukaryota</taxon>
        <taxon>Sar</taxon>
        <taxon>Alveolata</taxon>
        <taxon>Apicomplexa</taxon>
        <taxon>Aconoidasida</taxon>
        <taxon>Piroplasmida</taxon>
        <taxon>Theileriidae</taxon>
        <taxon>Theileria</taxon>
    </lineage>
</organism>
<comment type="caution">
    <text evidence="1">The sequence shown here is derived from an EMBL/GenBank/DDBJ whole genome shotgun (WGS) entry which is preliminary data.</text>
</comment>
<accession>L1LAI6</accession>
<dbReference type="VEuPathDB" id="PiroplasmaDB:BEWA_047920"/>
<reference evidence="1 2" key="1">
    <citation type="journal article" date="2012" name="BMC Genomics">
        <title>Comparative genomic analysis and phylogenetic position of Theileria equi.</title>
        <authorList>
            <person name="Kappmeyer L.S."/>
            <person name="Thiagarajan M."/>
            <person name="Herndon D.R."/>
            <person name="Ramsay J.D."/>
            <person name="Caler E."/>
            <person name="Djikeng A."/>
            <person name="Gillespie J.J."/>
            <person name="Lau A.O."/>
            <person name="Roalson E.H."/>
            <person name="Silva J.C."/>
            <person name="Silva M.G."/>
            <person name="Suarez C.E."/>
            <person name="Ueti M.W."/>
            <person name="Nene V.M."/>
            <person name="Mealey R.H."/>
            <person name="Knowles D.P."/>
            <person name="Brayton K.A."/>
        </authorList>
    </citation>
    <scope>NUCLEOTIDE SEQUENCE [LARGE SCALE GENOMIC DNA]</scope>
    <source>
        <strain evidence="1 2">WA</strain>
    </source>
</reference>
<evidence type="ECO:0000313" key="2">
    <source>
        <dbReference type="Proteomes" id="UP000031512"/>
    </source>
</evidence>
<name>L1LAI6_THEEQ</name>
<dbReference type="RefSeq" id="XP_004831778.1">
    <property type="nucleotide sequence ID" value="XM_004831721.1"/>
</dbReference>
<sequence length="94" mass="10847">MHLMDPLYSYYRSIISSLNATNTYETNAELLREINDVNPEVVRGAYGLINDCKIVRFVYSPDDETELQAFYALDGNEKECLFMSGFCTCKFCMM</sequence>
<proteinExistence type="predicted"/>
<keyword evidence="2" id="KW-1185">Reference proteome</keyword>
<dbReference type="EMBL" id="ACOU01000007">
    <property type="protein sequence ID" value="EKX72326.1"/>
    <property type="molecule type" value="Genomic_DNA"/>
</dbReference>
<gene>
    <name evidence="1" type="ORF">BEWA_047920</name>
</gene>
<evidence type="ECO:0000313" key="1">
    <source>
        <dbReference type="EMBL" id="EKX72326.1"/>
    </source>
</evidence>
<dbReference type="Proteomes" id="UP000031512">
    <property type="component" value="Unassembled WGS sequence"/>
</dbReference>
<dbReference type="KEGG" id="beq:BEWA_047920"/>
<dbReference type="GeneID" id="15805099"/>